<feature type="region of interest" description="Disordered" evidence="2">
    <location>
        <begin position="368"/>
        <end position="391"/>
    </location>
</feature>
<accession>A0A830I0F4</accession>
<dbReference type="PANTHER" id="PTHR12461">
    <property type="entry name" value="HYPOXIA-INDUCIBLE FACTOR 1 ALPHA INHIBITOR-RELATED"/>
    <property type="match status" value="1"/>
</dbReference>
<keyword evidence="5" id="KW-1185">Reference proteome</keyword>
<gene>
    <name evidence="4" type="ORF">PPROV_000927000</name>
</gene>
<dbReference type="InterPro" id="IPR014710">
    <property type="entry name" value="RmlC-like_jellyroll"/>
</dbReference>
<evidence type="ECO:0000256" key="2">
    <source>
        <dbReference type="SAM" id="MobiDB-lite"/>
    </source>
</evidence>
<dbReference type="InterPro" id="IPR041667">
    <property type="entry name" value="Cupin_8"/>
</dbReference>
<name>A0A830I0F4_9CHLO</name>
<dbReference type="PANTHER" id="PTHR12461:SF105">
    <property type="entry name" value="HYPOXIA-INDUCIBLE FACTOR 1-ALPHA INHIBITOR"/>
    <property type="match status" value="1"/>
</dbReference>
<dbReference type="PROSITE" id="PS51184">
    <property type="entry name" value="JMJC"/>
    <property type="match status" value="1"/>
</dbReference>
<evidence type="ECO:0000259" key="3">
    <source>
        <dbReference type="PROSITE" id="PS51184"/>
    </source>
</evidence>
<sequence>MSVASLLLQARRGAPAADLPLLLSENVPLLKSWAHAFNSASFDFIASSSQVINLKLARKPTASFMYEEHGNANLSEDVMSDAFHTEAFACAPHEVLAMCKQPPAGTSVYYTQEVSKDVLDERTPGWQDLASGAVNNKPIRCSVWMSSQGANTHAHYDAFDNVIVQLYGKKRVTLWPPREHWHLRVFPDAHPRARKSRLVEPAGPSGPTPWQVVELEPGSAIRIPALWFHHVENVGADAAVSLNCFSDSTLREASSRAFSAASACSANFASAMDGALATSPSLREAVGATDFRELCARMLWSRYASLSDSYEPVRGSAREETPVVSEAGDESHQLRTALERVHSLSGEYGAASVVCAHMAELACVVASSSSSSSSPNQGASDVRAWLRKHAE</sequence>
<dbReference type="SUPFAM" id="SSF51197">
    <property type="entry name" value="Clavaminate synthase-like"/>
    <property type="match status" value="1"/>
</dbReference>
<proteinExistence type="inferred from homology"/>
<organism evidence="4 5">
    <name type="scientific">Pycnococcus provasolii</name>
    <dbReference type="NCBI Taxonomy" id="41880"/>
    <lineage>
        <taxon>Eukaryota</taxon>
        <taxon>Viridiplantae</taxon>
        <taxon>Chlorophyta</taxon>
        <taxon>Pseudoscourfieldiophyceae</taxon>
        <taxon>Pseudoscourfieldiales</taxon>
        <taxon>Pycnococcaceae</taxon>
        <taxon>Pycnococcus</taxon>
    </lineage>
</organism>
<evidence type="ECO:0000256" key="1">
    <source>
        <dbReference type="ARBA" id="ARBA00006801"/>
    </source>
</evidence>
<comment type="similarity">
    <text evidence="1">Belongs to the JARID1 histone demethylase family.</text>
</comment>
<dbReference type="OrthoDB" id="203924at2759"/>
<dbReference type="AlphaFoldDB" id="A0A830I0F4"/>
<evidence type="ECO:0000313" key="5">
    <source>
        <dbReference type="Proteomes" id="UP000660262"/>
    </source>
</evidence>
<evidence type="ECO:0000313" key="4">
    <source>
        <dbReference type="EMBL" id="GHP10539.1"/>
    </source>
</evidence>
<feature type="domain" description="JmjC" evidence="3">
    <location>
        <begin position="112"/>
        <end position="261"/>
    </location>
</feature>
<comment type="caution">
    <text evidence="4">The sequence shown here is derived from an EMBL/GenBank/DDBJ whole genome shotgun (WGS) entry which is preliminary data.</text>
</comment>
<protein>
    <recommendedName>
        <fullName evidence="3">JmjC domain-containing protein</fullName>
    </recommendedName>
</protein>
<dbReference type="EMBL" id="BNJQ01000030">
    <property type="protein sequence ID" value="GHP10539.1"/>
    <property type="molecule type" value="Genomic_DNA"/>
</dbReference>
<dbReference type="Proteomes" id="UP000660262">
    <property type="component" value="Unassembled WGS sequence"/>
</dbReference>
<dbReference type="Pfam" id="PF13621">
    <property type="entry name" value="Cupin_8"/>
    <property type="match status" value="1"/>
</dbReference>
<reference evidence="4" key="1">
    <citation type="submission" date="2020-10" db="EMBL/GenBank/DDBJ databases">
        <title>Unveiling of a novel bifunctional photoreceptor, Dualchrome1, isolated from a cosmopolitan green alga.</title>
        <authorList>
            <person name="Suzuki S."/>
            <person name="Kawachi M."/>
        </authorList>
    </citation>
    <scope>NUCLEOTIDE SEQUENCE</scope>
    <source>
        <strain evidence="4">NIES 2893</strain>
    </source>
</reference>
<dbReference type="Gene3D" id="2.60.120.10">
    <property type="entry name" value="Jelly Rolls"/>
    <property type="match status" value="1"/>
</dbReference>
<dbReference type="InterPro" id="IPR003347">
    <property type="entry name" value="JmjC_dom"/>
</dbReference>